<feature type="compositionally biased region" description="Polar residues" evidence="1">
    <location>
        <begin position="51"/>
        <end position="68"/>
    </location>
</feature>
<feature type="region of interest" description="Disordered" evidence="1">
    <location>
        <begin position="1"/>
        <end position="217"/>
    </location>
</feature>
<gene>
    <name evidence="2" type="primary">ROBO2</name>
    <name evidence="2" type="ORF">Y1Q_0010229</name>
</gene>
<dbReference type="AlphaFoldDB" id="A0A151NGD3"/>
<feature type="compositionally biased region" description="Basic residues" evidence="1">
    <location>
        <begin position="86"/>
        <end position="99"/>
    </location>
</feature>
<accession>A0A151NGD3</accession>
<feature type="compositionally biased region" description="Basic and acidic residues" evidence="1">
    <location>
        <begin position="135"/>
        <end position="165"/>
    </location>
</feature>
<dbReference type="EMBL" id="AKHW03003120">
    <property type="protein sequence ID" value="KYO35810.1"/>
    <property type="molecule type" value="Genomic_DNA"/>
</dbReference>
<evidence type="ECO:0000256" key="1">
    <source>
        <dbReference type="SAM" id="MobiDB-lite"/>
    </source>
</evidence>
<evidence type="ECO:0000313" key="3">
    <source>
        <dbReference type="Proteomes" id="UP000050525"/>
    </source>
</evidence>
<name>A0A151NGD3_ALLMI</name>
<evidence type="ECO:0000313" key="2">
    <source>
        <dbReference type="EMBL" id="KYO35810.1"/>
    </source>
</evidence>
<feature type="compositionally biased region" description="Low complexity" evidence="1">
    <location>
        <begin position="180"/>
        <end position="200"/>
    </location>
</feature>
<organism evidence="2 3">
    <name type="scientific">Alligator mississippiensis</name>
    <name type="common">American alligator</name>
    <dbReference type="NCBI Taxonomy" id="8496"/>
    <lineage>
        <taxon>Eukaryota</taxon>
        <taxon>Metazoa</taxon>
        <taxon>Chordata</taxon>
        <taxon>Craniata</taxon>
        <taxon>Vertebrata</taxon>
        <taxon>Euteleostomi</taxon>
        <taxon>Archelosauria</taxon>
        <taxon>Archosauria</taxon>
        <taxon>Crocodylia</taxon>
        <taxon>Alligatoridae</taxon>
        <taxon>Alligatorinae</taxon>
        <taxon>Alligator</taxon>
    </lineage>
</organism>
<reference evidence="2 3" key="1">
    <citation type="journal article" date="2012" name="Genome Biol.">
        <title>Sequencing three crocodilian genomes to illuminate the evolution of archosaurs and amniotes.</title>
        <authorList>
            <person name="St John J.A."/>
            <person name="Braun E.L."/>
            <person name="Isberg S.R."/>
            <person name="Miles L.G."/>
            <person name="Chong A.Y."/>
            <person name="Gongora J."/>
            <person name="Dalzell P."/>
            <person name="Moran C."/>
            <person name="Bed'hom B."/>
            <person name="Abzhanov A."/>
            <person name="Burgess S.C."/>
            <person name="Cooksey A.M."/>
            <person name="Castoe T.A."/>
            <person name="Crawford N.G."/>
            <person name="Densmore L.D."/>
            <person name="Drew J.C."/>
            <person name="Edwards S.V."/>
            <person name="Faircloth B.C."/>
            <person name="Fujita M.K."/>
            <person name="Greenwold M.J."/>
            <person name="Hoffmann F.G."/>
            <person name="Howard J.M."/>
            <person name="Iguchi T."/>
            <person name="Janes D.E."/>
            <person name="Khan S.Y."/>
            <person name="Kohno S."/>
            <person name="de Koning A.J."/>
            <person name="Lance S.L."/>
            <person name="McCarthy F.M."/>
            <person name="McCormack J.E."/>
            <person name="Merchant M.E."/>
            <person name="Peterson D.G."/>
            <person name="Pollock D.D."/>
            <person name="Pourmand N."/>
            <person name="Raney B.J."/>
            <person name="Roessler K.A."/>
            <person name="Sanford J.R."/>
            <person name="Sawyer R.H."/>
            <person name="Schmidt C.J."/>
            <person name="Triplett E.W."/>
            <person name="Tuberville T.D."/>
            <person name="Venegas-Anaya M."/>
            <person name="Howard J.T."/>
            <person name="Jarvis E.D."/>
            <person name="Guillette L.J.Jr."/>
            <person name="Glenn T.C."/>
            <person name="Green R.E."/>
            <person name="Ray D.A."/>
        </authorList>
    </citation>
    <scope>NUCLEOTIDE SEQUENCE [LARGE SCALE GENOMIC DNA]</scope>
    <source>
        <strain evidence="2">KSC_2009_1</strain>
    </source>
</reference>
<keyword evidence="3" id="KW-1185">Reference proteome</keyword>
<proteinExistence type="predicted"/>
<protein>
    <submittedName>
        <fullName evidence="2">Roundabout-like protein 2 isoform B</fullName>
    </submittedName>
</protein>
<sequence length="217" mass="23607">MSLFPMEWQLPNDPGLLPRAPSPPFTQSNPSFSALEEGTDGHTPRHGYKRNLSQTLAHSVENISSPNTGKVHCNPSDVSLAPAQKARVKKKAKPSHYRREKQQGDLPPPPLPPPSEDSAFPGTAAPCPDYGISPLERDTNGTTSAERRAGHRTALDQHNHLHRDEEEIIPYSKPTFLSRSQVSSNCSTTGSSSSKGSTGSRGHGWSRTAGDRSEEKR</sequence>
<feature type="compositionally biased region" description="Pro residues" evidence="1">
    <location>
        <begin position="106"/>
        <end position="115"/>
    </location>
</feature>
<comment type="caution">
    <text evidence="2">The sequence shown here is derived from an EMBL/GenBank/DDBJ whole genome shotgun (WGS) entry which is preliminary data.</text>
</comment>
<dbReference type="Proteomes" id="UP000050525">
    <property type="component" value="Unassembled WGS sequence"/>
</dbReference>